<dbReference type="Pfam" id="PF08616">
    <property type="entry name" value="SPA"/>
    <property type="match status" value="1"/>
</dbReference>
<feature type="domain" description="UDENN" evidence="2">
    <location>
        <begin position="8"/>
        <end position="553"/>
    </location>
</feature>
<dbReference type="GO" id="GO:0051666">
    <property type="term" value="P:actin cortical patch localization"/>
    <property type="evidence" value="ECO:0007669"/>
    <property type="project" value="TreeGrafter"/>
</dbReference>
<feature type="region of interest" description="Disordered" evidence="1">
    <location>
        <begin position="430"/>
        <end position="460"/>
    </location>
</feature>
<evidence type="ECO:0000313" key="4">
    <source>
        <dbReference type="Proteomes" id="UP000077266"/>
    </source>
</evidence>
<sequence>MGRRKNVSYILLAEFDIDRGTTLSRQLPWPTGVDQQILAEQMVPEGVHEVEQDWTVFMLNQTPENTCQIVINDSGDEGDDGEDIDGVKQQPVLHVLNLVFRKFDSTVKREWVVKALAICTHHPYIQIFKPVLLVALQAYFDEPSEACLNRLYEAVTAMDLALAPSLGRHERLIVRQMDRRDLFAEKQSAARAEQSVPPVTNESVESLSSIKSGSADGTLQDDAASGSTDSHSRVVAKAGMLGEKDHRYFHTSITYGVALPVKIPLAAFPEDVGEYSLVSLIQTFSGPNSGAVSGPIHAQLHTNGNLTHPIIVLFNALITQKRVIFLGTRAGQVSEYVLAACALASGCGTVLRGFIERAFPYGHLTLYENVMQNVPGYIAGVTNPIFKDKDWWDVLCDLTTGKIMVHKNINAAPPPLAHFPAVPSTMIPPPSAGLPRQDAMAPPGTQDEEREGKQAKARDDHPDNVFMDEIQLMISQHHGEQNVRQRFTEYVQRFVRMAARYEEDQFGRTEIGFRSAPFVPGGMGGHLASGVVGVQLGSGIIPLDPVAFSKELNANASRIEGWRKTRSYEYYATDFAGQLEGSAFRGVDVYHQLWRLSNVRSVSVPETEVMMRTFAAEAARSYDAVVELLSHMPASRGALAPLAFGLFSQSEAVREATIDLFNSLRVYPVGQMFIRLLNHFQRYAYLRLACQREAAMRGELHQSLVLPPAAGMTMVRSPSNHSQSSLGH</sequence>
<dbReference type="PROSITE" id="PS50211">
    <property type="entry name" value="DENN"/>
    <property type="match status" value="1"/>
</dbReference>
<proteinExistence type="predicted"/>
<dbReference type="EMBL" id="KV426022">
    <property type="protein sequence ID" value="KZV91708.1"/>
    <property type="molecule type" value="Genomic_DNA"/>
</dbReference>
<organism evidence="3 4">
    <name type="scientific">Exidia glandulosa HHB12029</name>
    <dbReference type="NCBI Taxonomy" id="1314781"/>
    <lineage>
        <taxon>Eukaryota</taxon>
        <taxon>Fungi</taxon>
        <taxon>Dikarya</taxon>
        <taxon>Basidiomycota</taxon>
        <taxon>Agaricomycotina</taxon>
        <taxon>Agaricomycetes</taxon>
        <taxon>Auriculariales</taxon>
        <taxon>Exidiaceae</taxon>
        <taxon>Exidia</taxon>
    </lineage>
</organism>
<dbReference type="Proteomes" id="UP000077266">
    <property type="component" value="Unassembled WGS sequence"/>
</dbReference>
<dbReference type="InParanoid" id="A0A165HB89"/>
<accession>A0A165HB89</accession>
<dbReference type="InterPro" id="IPR037516">
    <property type="entry name" value="Tripartite_DENN"/>
</dbReference>
<dbReference type="Pfam" id="PF07792">
    <property type="entry name" value="Afi1"/>
    <property type="match status" value="1"/>
</dbReference>
<feature type="compositionally biased region" description="Basic and acidic residues" evidence="1">
    <location>
        <begin position="450"/>
        <end position="460"/>
    </location>
</feature>
<feature type="compositionally biased region" description="Polar residues" evidence="1">
    <location>
        <begin position="197"/>
        <end position="217"/>
    </location>
</feature>
<dbReference type="FunCoup" id="A0A165HB89">
    <property type="interactions" value="67"/>
</dbReference>
<dbReference type="PANTHER" id="PTHR28245:SF1">
    <property type="entry name" value="ARF3-INTERACTING PROTEIN 1"/>
    <property type="match status" value="1"/>
</dbReference>
<keyword evidence="4" id="KW-1185">Reference proteome</keyword>
<dbReference type="PANTHER" id="PTHR28245">
    <property type="entry name" value="ARF3-INTERACTING PROTEIN 1"/>
    <property type="match status" value="1"/>
</dbReference>
<evidence type="ECO:0000259" key="2">
    <source>
        <dbReference type="PROSITE" id="PS50211"/>
    </source>
</evidence>
<dbReference type="OrthoDB" id="66409at2759"/>
<evidence type="ECO:0000313" key="3">
    <source>
        <dbReference type="EMBL" id="KZV91708.1"/>
    </source>
</evidence>
<dbReference type="AlphaFoldDB" id="A0A165HB89"/>
<feature type="region of interest" description="Disordered" evidence="1">
    <location>
        <begin position="188"/>
        <end position="231"/>
    </location>
</feature>
<dbReference type="STRING" id="1314781.A0A165HB89"/>
<dbReference type="InterPro" id="IPR012860">
    <property type="entry name" value="Afi1_N"/>
</dbReference>
<dbReference type="InterPro" id="IPR052809">
    <property type="entry name" value="Actin_polarity_regulatory"/>
</dbReference>
<dbReference type="GO" id="GO:0005886">
    <property type="term" value="C:plasma membrane"/>
    <property type="evidence" value="ECO:0007669"/>
    <property type="project" value="TreeGrafter"/>
</dbReference>
<name>A0A165HB89_EXIGL</name>
<reference evidence="3 4" key="1">
    <citation type="journal article" date="2016" name="Mol. Biol. Evol.">
        <title>Comparative Genomics of Early-Diverging Mushroom-Forming Fungi Provides Insights into the Origins of Lignocellulose Decay Capabilities.</title>
        <authorList>
            <person name="Nagy L.G."/>
            <person name="Riley R."/>
            <person name="Tritt A."/>
            <person name="Adam C."/>
            <person name="Daum C."/>
            <person name="Floudas D."/>
            <person name="Sun H."/>
            <person name="Yadav J.S."/>
            <person name="Pangilinan J."/>
            <person name="Larsson K.H."/>
            <person name="Matsuura K."/>
            <person name="Barry K."/>
            <person name="Labutti K."/>
            <person name="Kuo R."/>
            <person name="Ohm R.A."/>
            <person name="Bhattacharya S.S."/>
            <person name="Shirouzu T."/>
            <person name="Yoshinaga Y."/>
            <person name="Martin F.M."/>
            <person name="Grigoriev I.V."/>
            <person name="Hibbett D.S."/>
        </authorList>
    </citation>
    <scope>NUCLEOTIDE SEQUENCE [LARGE SCALE GENOMIC DNA]</scope>
    <source>
        <strain evidence="3 4">HHB12029</strain>
    </source>
</reference>
<protein>
    <submittedName>
        <fullName evidence="3">Spindle pole body interacting protein</fullName>
    </submittedName>
</protein>
<gene>
    <name evidence="3" type="ORF">EXIGLDRAFT_615305</name>
</gene>
<evidence type="ECO:0000256" key="1">
    <source>
        <dbReference type="SAM" id="MobiDB-lite"/>
    </source>
</evidence>